<keyword evidence="3" id="KW-1185">Reference proteome</keyword>
<proteinExistence type="predicted"/>
<name>A0A0M4TU54_9NOSO</name>
<dbReference type="Proteomes" id="UP000062645">
    <property type="component" value="Chromosome"/>
</dbReference>
<dbReference type="PANTHER" id="PTHR36049:SF3">
    <property type="match status" value="1"/>
</dbReference>
<dbReference type="EMBL" id="CP012036">
    <property type="protein sequence ID" value="ALF53019.1"/>
    <property type="molecule type" value="Genomic_DNA"/>
</dbReference>
<dbReference type="RefSeq" id="WP_062291335.1">
    <property type="nucleotide sequence ID" value="NZ_CP012036.1"/>
</dbReference>
<dbReference type="Pfam" id="PF05421">
    <property type="entry name" value="DUF751"/>
    <property type="match status" value="1"/>
</dbReference>
<dbReference type="OrthoDB" id="489556at2"/>
<evidence type="ECO:0000256" key="1">
    <source>
        <dbReference type="SAM" id="Phobius"/>
    </source>
</evidence>
<dbReference type="InterPro" id="IPR008470">
    <property type="entry name" value="Uncharacterised_Ycf33"/>
</dbReference>
<evidence type="ECO:0008006" key="4">
    <source>
        <dbReference type="Google" id="ProtNLM"/>
    </source>
</evidence>
<dbReference type="PANTHER" id="PTHR36049">
    <property type="entry name" value="TRANSMEMBRANE PROTEIN"/>
    <property type="match status" value="1"/>
</dbReference>
<keyword evidence="1" id="KW-0472">Membrane</keyword>
<feature type="transmembrane region" description="Helical" evidence="1">
    <location>
        <begin position="39"/>
        <end position="63"/>
    </location>
</feature>
<protein>
    <recommendedName>
        <fullName evidence="4">DUF751 domain-containing protein</fullName>
    </recommendedName>
</protein>
<keyword evidence="1" id="KW-1133">Transmembrane helix</keyword>
<reference evidence="2 3" key="2">
    <citation type="journal article" date="2016" name="Genome Announc.">
        <title>Draft Genome Sequence of the N2-Fixing Cyanobacterium Nostoc piscinale CENA21, Isolated from the Brazilian Amazon Floodplain.</title>
        <authorList>
            <person name="Leao T."/>
            <person name="Guimaraes P.I."/>
            <person name="de Melo A.G."/>
            <person name="Ramos R.T."/>
            <person name="Leao P.N."/>
            <person name="Silva A."/>
            <person name="Fiore M.F."/>
            <person name="Schneider M.P."/>
        </authorList>
    </citation>
    <scope>NUCLEOTIDE SEQUENCE [LARGE SCALE GENOMIC DNA]</scope>
    <source>
        <strain evidence="2 3">CENA21</strain>
    </source>
</reference>
<evidence type="ECO:0000313" key="2">
    <source>
        <dbReference type="EMBL" id="ALF53019.1"/>
    </source>
</evidence>
<sequence>MFDGFWDNVFRYPRYLVTILVGLLVNTFEPLLPLLKRPVTLVAVVGLLLGGLAFVTLTLRAMLGLSAV</sequence>
<reference evidence="3" key="1">
    <citation type="submission" date="2015-07" db="EMBL/GenBank/DDBJ databases">
        <title>Genome Of Nitrogen-Fixing Cyanobacterium Nostoc piscinale CENA21 From Solimoes/Amazon River Floodplain Sediments And Comparative Genomics To Uncover Biosynthetic Natural Products Potential.</title>
        <authorList>
            <person name="Leao T.F."/>
            <person name="Leao P.N."/>
            <person name="Guimaraes P.I."/>
            <person name="de Melo A.G.C."/>
            <person name="Ramos R.T.J."/>
            <person name="Silva A."/>
            <person name="Fiore M.F."/>
            <person name="Schneider M.P.C."/>
        </authorList>
    </citation>
    <scope>NUCLEOTIDE SEQUENCE [LARGE SCALE GENOMIC DNA]</scope>
    <source>
        <strain evidence="3">CENA21</strain>
    </source>
</reference>
<dbReference type="PATRIC" id="fig|224013.5.peg.2277"/>
<keyword evidence="1" id="KW-0812">Transmembrane</keyword>
<evidence type="ECO:0000313" key="3">
    <source>
        <dbReference type="Proteomes" id="UP000062645"/>
    </source>
</evidence>
<gene>
    <name evidence="2" type="ORF">ACX27_09410</name>
</gene>
<dbReference type="AlphaFoldDB" id="A0A0M4TU54"/>
<feature type="transmembrane region" description="Helical" evidence="1">
    <location>
        <begin position="12"/>
        <end position="32"/>
    </location>
</feature>
<dbReference type="KEGG" id="npz:ACX27_09410"/>
<organism evidence="2 3">
    <name type="scientific">Nostoc piscinale CENA21</name>
    <dbReference type="NCBI Taxonomy" id="224013"/>
    <lineage>
        <taxon>Bacteria</taxon>
        <taxon>Bacillati</taxon>
        <taxon>Cyanobacteriota</taxon>
        <taxon>Cyanophyceae</taxon>
        <taxon>Nostocales</taxon>
        <taxon>Nostocaceae</taxon>
        <taxon>Nostoc</taxon>
    </lineage>
</organism>
<accession>A0A0M4TU54</accession>
<dbReference type="STRING" id="224013.ACX27_09410"/>